<comment type="caution">
    <text evidence="6">The sequence shown here is derived from an EMBL/GenBank/DDBJ whole genome shotgun (WGS) entry which is preliminary data.</text>
</comment>
<dbReference type="InterPro" id="IPR055170">
    <property type="entry name" value="GFO_IDH_MocA-like_dom"/>
</dbReference>
<dbReference type="HOGENOM" id="CLU_023194_0_2_11"/>
<evidence type="ECO:0000259" key="4">
    <source>
        <dbReference type="Pfam" id="PF01408"/>
    </source>
</evidence>
<proteinExistence type="inferred from homology"/>
<feature type="domain" description="Gfo/Idh/MocA-like oxidoreductase N-terminal" evidence="4">
    <location>
        <begin position="1"/>
        <end position="118"/>
    </location>
</feature>
<dbReference type="PANTHER" id="PTHR42840">
    <property type="entry name" value="NAD(P)-BINDING ROSSMANN-FOLD SUPERFAMILY PROTEIN-RELATED"/>
    <property type="match status" value="1"/>
</dbReference>
<dbReference type="Gene3D" id="3.40.50.720">
    <property type="entry name" value="NAD(P)-binding Rossmann-like Domain"/>
    <property type="match status" value="1"/>
</dbReference>
<protein>
    <submittedName>
        <fullName evidence="6">Streptomycin biosynthesis protein strI (Modular protein)</fullName>
        <ecNumber evidence="6">1.-.-.-</ecNumber>
    </submittedName>
</protein>
<accession>N0DXH0</accession>
<dbReference type="Pfam" id="PF22725">
    <property type="entry name" value="GFO_IDH_MocA_C3"/>
    <property type="match status" value="1"/>
</dbReference>
<dbReference type="GO" id="GO:0016491">
    <property type="term" value="F:oxidoreductase activity"/>
    <property type="evidence" value="ECO:0007669"/>
    <property type="project" value="UniProtKB-KW"/>
</dbReference>
<keyword evidence="3" id="KW-0520">NAD</keyword>
<evidence type="ECO:0000313" key="6">
    <source>
        <dbReference type="EMBL" id="CCH68452.1"/>
    </source>
</evidence>
<feature type="domain" description="GFO/IDH/MocA-like oxidoreductase" evidence="5">
    <location>
        <begin position="126"/>
        <end position="246"/>
    </location>
</feature>
<dbReference type="Proteomes" id="UP000013167">
    <property type="component" value="Unassembled WGS sequence"/>
</dbReference>
<evidence type="ECO:0000259" key="5">
    <source>
        <dbReference type="Pfam" id="PF22725"/>
    </source>
</evidence>
<dbReference type="EMBL" id="CAIZ01000001">
    <property type="protein sequence ID" value="CCH68452.1"/>
    <property type="molecule type" value="Genomic_DNA"/>
</dbReference>
<keyword evidence="2 6" id="KW-0560">Oxidoreductase</keyword>
<dbReference type="SUPFAM" id="SSF51735">
    <property type="entry name" value="NAD(P)-binding Rossmann-fold domains"/>
    <property type="match status" value="1"/>
</dbReference>
<dbReference type="AlphaFoldDB" id="N0DXH0"/>
<reference evidence="6 7" key="1">
    <citation type="journal article" date="2013" name="ISME J.">
        <title>A metabolic model for members of the genus Tetrasphaera involved in enhanced biological phosphorus removal.</title>
        <authorList>
            <person name="Kristiansen R."/>
            <person name="Nguyen H.T.T."/>
            <person name="Saunders A.M."/>
            <person name="Nielsen J.L."/>
            <person name="Wimmer R."/>
            <person name="Le V.Q."/>
            <person name="McIlroy S.J."/>
            <person name="Petrovski S."/>
            <person name="Seviour R.J."/>
            <person name="Calteau A."/>
            <person name="Nielsen K.L."/>
            <person name="Nielsen P.H."/>
        </authorList>
    </citation>
    <scope>NUCLEOTIDE SEQUENCE [LARGE SCALE GENOMIC DNA]</scope>
    <source>
        <strain evidence="6 7">Lp2</strain>
    </source>
</reference>
<dbReference type="Pfam" id="PF01408">
    <property type="entry name" value="GFO_IDH_MocA"/>
    <property type="match status" value="1"/>
</dbReference>
<dbReference type="STRING" id="1193181.BN10_10009"/>
<dbReference type="PANTHER" id="PTHR42840:SF3">
    <property type="entry name" value="BINDING ROSSMANN FOLD OXIDOREDUCTASE, PUTATIVE (AFU_ORTHOLOGUE AFUA_2G10240)-RELATED"/>
    <property type="match status" value="1"/>
</dbReference>
<evidence type="ECO:0000256" key="2">
    <source>
        <dbReference type="ARBA" id="ARBA00023002"/>
    </source>
</evidence>
<comment type="similarity">
    <text evidence="1">Belongs to the Gfo/Idh/MocA family.</text>
</comment>
<dbReference type="EC" id="1.-.-.-" evidence="6"/>
<evidence type="ECO:0000313" key="7">
    <source>
        <dbReference type="Proteomes" id="UP000013167"/>
    </source>
</evidence>
<dbReference type="eggNOG" id="COG0673">
    <property type="taxonomic scope" value="Bacteria"/>
</dbReference>
<dbReference type="InterPro" id="IPR000683">
    <property type="entry name" value="Gfo/Idh/MocA-like_OxRdtase_N"/>
</dbReference>
<organism evidence="6 7">
    <name type="scientific">Phycicoccus elongatus Lp2</name>
    <dbReference type="NCBI Taxonomy" id="1193181"/>
    <lineage>
        <taxon>Bacteria</taxon>
        <taxon>Bacillati</taxon>
        <taxon>Actinomycetota</taxon>
        <taxon>Actinomycetes</taxon>
        <taxon>Micrococcales</taxon>
        <taxon>Intrasporangiaceae</taxon>
        <taxon>Phycicoccus</taxon>
    </lineage>
</organism>
<dbReference type="GO" id="GO:0000166">
    <property type="term" value="F:nucleotide binding"/>
    <property type="evidence" value="ECO:0007669"/>
    <property type="project" value="InterPro"/>
</dbReference>
<sequence>MKIGLAGTGRIGAFHAKILVGLPEVDELVLFDVVPESAARVADEVGATTVGSIEELLASGIDGFVITTGTHTHADLLKAAIAAGVPTFCEKPVAGDLEGSIELAQLAAQSDVPVHIGFQRRFDNGYRRLREAVQAGELGFIHTIRAATHDQSPPHAAYIPTSGGLFRDCSVHDFDILRFVTGQEVKSVYAVGANKGDKFFTDGGDVDTAAAVLTMEDDTLVVVTATRYKGGGHDVRMEVHGSDGSLSVGLDDSYAFTSAEPGVTFPPGPQKWSFMERFEPAYRAELTAFDPMRAPAATLWPPSDRRLGLSAGGCAASEPRQRAVDDLQTLGDLIRGDDRRRHDVQPVVGDEGEQTGLGQVTLEATHVGRRQGLA</sequence>
<name>N0DXH0_9MICO</name>
<evidence type="ECO:0000256" key="3">
    <source>
        <dbReference type="ARBA" id="ARBA00023027"/>
    </source>
</evidence>
<dbReference type="Gene3D" id="3.30.360.10">
    <property type="entry name" value="Dihydrodipicolinate Reductase, domain 2"/>
    <property type="match status" value="1"/>
</dbReference>
<evidence type="ECO:0000256" key="1">
    <source>
        <dbReference type="ARBA" id="ARBA00010928"/>
    </source>
</evidence>
<dbReference type="InterPro" id="IPR036291">
    <property type="entry name" value="NAD(P)-bd_dom_sf"/>
</dbReference>
<keyword evidence="7" id="KW-1185">Reference proteome</keyword>
<dbReference type="SUPFAM" id="SSF55347">
    <property type="entry name" value="Glyceraldehyde-3-phosphate dehydrogenase-like, C-terminal domain"/>
    <property type="match status" value="1"/>
</dbReference>
<gene>
    <name evidence="6" type="ORF">BN10_10009</name>
</gene>